<sequence length="115" mass="12700">MTESTERLGQLPPTLRHALAEHRARAAEIGAETVEVSSDDGTLRVTATLHGRIVDVHLLPGTASGVDRCALAERIADTCRAAQRHAAERYREKLDAELPPEYAEYRRLMGSLLRN</sequence>
<dbReference type="Proteomes" id="UP000612808">
    <property type="component" value="Unassembled WGS sequence"/>
</dbReference>
<dbReference type="InterPro" id="IPR036894">
    <property type="entry name" value="YbaB-like_sf"/>
</dbReference>
<gene>
    <name evidence="1" type="ORF">Aru02nite_09020</name>
</gene>
<evidence type="ECO:0000313" key="2">
    <source>
        <dbReference type="Proteomes" id="UP000612808"/>
    </source>
</evidence>
<organism evidence="1 2">
    <name type="scientific">Actinocatenispora rupis</name>
    <dbReference type="NCBI Taxonomy" id="519421"/>
    <lineage>
        <taxon>Bacteria</taxon>
        <taxon>Bacillati</taxon>
        <taxon>Actinomycetota</taxon>
        <taxon>Actinomycetes</taxon>
        <taxon>Micromonosporales</taxon>
        <taxon>Micromonosporaceae</taxon>
        <taxon>Actinocatenispora</taxon>
    </lineage>
</organism>
<protein>
    <recommendedName>
        <fullName evidence="3">YbaB/EbfC DNA-binding family protein</fullName>
    </recommendedName>
</protein>
<dbReference type="InterPro" id="IPR004401">
    <property type="entry name" value="YbaB/EbfC"/>
</dbReference>
<dbReference type="AlphaFoldDB" id="A0A8J3IWL8"/>
<evidence type="ECO:0008006" key="3">
    <source>
        <dbReference type="Google" id="ProtNLM"/>
    </source>
</evidence>
<comment type="caution">
    <text evidence="1">The sequence shown here is derived from an EMBL/GenBank/DDBJ whole genome shotgun (WGS) entry which is preliminary data.</text>
</comment>
<reference evidence="1" key="1">
    <citation type="submission" date="2021-01" db="EMBL/GenBank/DDBJ databases">
        <title>Whole genome shotgun sequence of Actinocatenispora rupis NBRC 107355.</title>
        <authorList>
            <person name="Komaki H."/>
            <person name="Tamura T."/>
        </authorList>
    </citation>
    <scope>NUCLEOTIDE SEQUENCE</scope>
    <source>
        <strain evidence="1">NBRC 107355</strain>
    </source>
</reference>
<evidence type="ECO:0000313" key="1">
    <source>
        <dbReference type="EMBL" id="GID10013.1"/>
    </source>
</evidence>
<keyword evidence="2" id="KW-1185">Reference proteome</keyword>
<dbReference type="GO" id="GO:0003677">
    <property type="term" value="F:DNA binding"/>
    <property type="evidence" value="ECO:0007669"/>
    <property type="project" value="InterPro"/>
</dbReference>
<dbReference type="RefSeq" id="WP_203655082.1">
    <property type="nucleotide sequence ID" value="NZ_BAAAZM010000002.1"/>
</dbReference>
<name>A0A8J3IWL8_9ACTN</name>
<dbReference type="Pfam" id="PF02575">
    <property type="entry name" value="YbaB_DNA_bd"/>
    <property type="match status" value="1"/>
</dbReference>
<proteinExistence type="predicted"/>
<dbReference type="EMBL" id="BOMB01000004">
    <property type="protein sequence ID" value="GID10013.1"/>
    <property type="molecule type" value="Genomic_DNA"/>
</dbReference>
<dbReference type="Gene3D" id="3.30.1310.10">
    <property type="entry name" value="Nucleoid-associated protein YbaB-like domain"/>
    <property type="match status" value="1"/>
</dbReference>
<accession>A0A8J3IWL8</accession>